<gene>
    <name evidence="1" type="ORF">CWR43_01595</name>
    <name evidence="2" type="ORF">EV132_101207</name>
    <name evidence="3" type="ORF">N2599_21550</name>
</gene>
<keyword evidence="6" id="KW-1185">Reference proteome</keyword>
<evidence type="ECO:0000313" key="6">
    <source>
        <dbReference type="Proteomes" id="UP001060123"/>
    </source>
</evidence>
<sequence>MELPFIQVNHADRLFACRQKIEEAVHQIIFSERLVEFTPAEIAMAIADIADDYILTIAKQHSAKH</sequence>
<dbReference type="EMBL" id="CP104144">
    <property type="protein sequence ID" value="UWU18909.1"/>
    <property type="molecule type" value="Genomic_DNA"/>
</dbReference>
<reference evidence="3" key="4">
    <citation type="submission" date="2022-09" db="EMBL/GenBank/DDBJ databases">
        <title>Australian commercial rhizobial inoculants.</title>
        <authorList>
            <person name="Kohlmeier M.G."/>
            <person name="O'Hara G.W."/>
            <person name="Colombi E."/>
            <person name="Ramsay J.P."/>
            <person name="Terpolilli J."/>
        </authorList>
    </citation>
    <scope>NUCLEOTIDE SEQUENCE</scope>
    <source>
        <strain evidence="3">WSM1592</strain>
        <plasmid evidence="3">pWSM1592_1</plasmid>
    </source>
</reference>
<reference evidence="2 5" key="3">
    <citation type="submission" date="2019-03" db="EMBL/GenBank/DDBJ databases">
        <title>Genomic Encyclopedia of Type Strains, Phase IV (KMG-V): Genome sequencing to study the core and pangenomes of soil and plant-associated prokaryotes.</title>
        <authorList>
            <person name="Whitman W."/>
        </authorList>
    </citation>
    <scope>NUCLEOTIDE SEQUENCE [LARGE SCALE GENOMIC DNA]</scope>
    <source>
        <strain evidence="2 5">Hc14</strain>
    </source>
</reference>
<reference evidence="1 4" key="2">
    <citation type="submission" date="2017-12" db="EMBL/GenBank/DDBJ databases">
        <title>Genome sequence of Rhizobium sullae HCNT1 isolated from Sulla coronaria nodules and featuring peculiar denitrification phenotypes.</title>
        <authorList>
            <person name="De Diego-Diaz B."/>
            <person name="Treu L."/>
            <person name="Campanaro S."/>
            <person name="Da Silva Duarte V."/>
            <person name="Basaglia M."/>
            <person name="Favaro L."/>
            <person name="Casella S."/>
            <person name="Squartini A."/>
        </authorList>
    </citation>
    <scope>NUCLEOTIDE SEQUENCE [LARGE SCALE GENOMIC DNA]</scope>
    <source>
        <strain evidence="1 4">HCNT1</strain>
    </source>
</reference>
<evidence type="ECO:0000313" key="4">
    <source>
        <dbReference type="Proteomes" id="UP000232164"/>
    </source>
</evidence>
<dbReference type="AlphaFoldDB" id="A0A2N0DER0"/>
<evidence type="ECO:0000313" key="2">
    <source>
        <dbReference type="EMBL" id="TCU20143.1"/>
    </source>
</evidence>
<dbReference type="Proteomes" id="UP000232164">
    <property type="component" value="Unassembled WGS sequence"/>
</dbReference>
<dbReference type="Proteomes" id="UP001060123">
    <property type="component" value="Plasmid pWSM1592_1"/>
</dbReference>
<evidence type="ECO:0000313" key="5">
    <source>
        <dbReference type="Proteomes" id="UP000294576"/>
    </source>
</evidence>
<reference evidence="1 4" key="1">
    <citation type="submission" date="2017-11" db="EMBL/GenBank/DDBJ databases">
        <authorList>
            <person name="Han C.G."/>
        </authorList>
    </citation>
    <scope>NUCLEOTIDE SEQUENCE [LARGE SCALE GENOMIC DNA]</scope>
    <source>
        <strain evidence="1 4">HCNT1</strain>
    </source>
</reference>
<protein>
    <submittedName>
        <fullName evidence="1">Uncharacterized protein</fullName>
    </submittedName>
</protein>
<name>A0A2N0DER0_RHISU</name>
<organism evidence="1 4">
    <name type="scientific">Rhizobium sullae</name>
    <name type="common">Rhizobium hedysari</name>
    <dbReference type="NCBI Taxonomy" id="50338"/>
    <lineage>
        <taxon>Bacteria</taxon>
        <taxon>Pseudomonadati</taxon>
        <taxon>Pseudomonadota</taxon>
        <taxon>Alphaproteobacteria</taxon>
        <taxon>Hyphomicrobiales</taxon>
        <taxon>Rhizobiaceae</taxon>
        <taxon>Rhizobium/Agrobacterium group</taxon>
        <taxon>Rhizobium</taxon>
    </lineage>
</organism>
<accession>A0A2N0DER0</accession>
<dbReference type="EMBL" id="SMBH01000001">
    <property type="protein sequence ID" value="TCU20143.1"/>
    <property type="molecule type" value="Genomic_DNA"/>
</dbReference>
<dbReference type="Proteomes" id="UP000294576">
    <property type="component" value="Unassembled WGS sequence"/>
</dbReference>
<proteinExistence type="predicted"/>
<evidence type="ECO:0000313" key="3">
    <source>
        <dbReference type="EMBL" id="UWU18909.1"/>
    </source>
</evidence>
<keyword evidence="3" id="KW-0614">Plasmid</keyword>
<dbReference type="EMBL" id="PIQN01000003">
    <property type="protein sequence ID" value="PKA44584.1"/>
    <property type="molecule type" value="Genomic_DNA"/>
</dbReference>
<geneLocation type="plasmid" evidence="3 6">
    <name>pWSM1592_1</name>
</geneLocation>
<evidence type="ECO:0000313" key="1">
    <source>
        <dbReference type="EMBL" id="PKA44584.1"/>
    </source>
</evidence>